<dbReference type="InterPro" id="IPR029059">
    <property type="entry name" value="AB_hydrolase_5"/>
</dbReference>
<evidence type="ECO:0000259" key="2">
    <source>
        <dbReference type="Pfam" id="PF12695"/>
    </source>
</evidence>
<sequence>MREAEDGGGTVDDGGAGRGTGGAARPVWLTWTARTVAAAGLVVVLWACLTAWGAVVHGHPAYAVLLGLTVLCSALVLWRSLRPARARRRRVLALVLDVALVVAGLVWLAAVAWLRPFTAVEPAPTAMLSDEVVTVTESATSVTLAPAGEADATAVFFQPGAKVEARAYAAVLRPLAEEGHTVVIAKQPLAVAFLASGAFDAARESVPDAEQWVVGGHSLGGVVASAEAASDAEAPDADGAAPVVGLLLYASYPAEDLSGIPVAVYSVSASRDGLATPAKIEASREVLPADTRFTVLDGAVHAFFGDYGPQPGDGTPTITHDAARSAISSVSAQFVESLGR</sequence>
<dbReference type="SUPFAM" id="SSF53474">
    <property type="entry name" value="alpha/beta-Hydrolases"/>
    <property type="match status" value="1"/>
</dbReference>
<feature type="transmembrane region" description="Helical" evidence="1">
    <location>
        <begin position="91"/>
        <end position="114"/>
    </location>
</feature>
<dbReference type="RefSeq" id="WP_182616811.1">
    <property type="nucleotide sequence ID" value="NZ_BAAATF010000003.1"/>
</dbReference>
<feature type="domain" description="Alpha/beta hydrolase fold-5" evidence="2">
    <location>
        <begin position="155"/>
        <end position="322"/>
    </location>
</feature>
<reference evidence="3 4" key="1">
    <citation type="submission" date="2020-07" db="EMBL/GenBank/DDBJ databases">
        <title>Sequencing the genomes of 1000 actinobacteria strains.</title>
        <authorList>
            <person name="Klenk H.-P."/>
        </authorList>
    </citation>
    <scope>NUCLEOTIDE SEQUENCE [LARGE SCALE GENOMIC DNA]</scope>
    <source>
        <strain evidence="3 4">DSM 44121</strain>
    </source>
</reference>
<protein>
    <submittedName>
        <fullName evidence="3">Dienelactone hydrolase</fullName>
    </submittedName>
</protein>
<feature type="transmembrane region" description="Helical" evidence="1">
    <location>
        <begin position="61"/>
        <end position="79"/>
    </location>
</feature>
<dbReference type="EMBL" id="JACGWV010000001">
    <property type="protein sequence ID" value="MBA8808645.1"/>
    <property type="molecule type" value="Genomic_DNA"/>
</dbReference>
<name>A0A7W3J9C1_9MICO</name>
<feature type="transmembrane region" description="Helical" evidence="1">
    <location>
        <begin position="35"/>
        <end position="55"/>
    </location>
</feature>
<accession>A0A7W3J9C1</accession>
<organism evidence="3 4">
    <name type="scientific">Promicromonospora sukumoe</name>
    <dbReference type="NCBI Taxonomy" id="88382"/>
    <lineage>
        <taxon>Bacteria</taxon>
        <taxon>Bacillati</taxon>
        <taxon>Actinomycetota</taxon>
        <taxon>Actinomycetes</taxon>
        <taxon>Micrococcales</taxon>
        <taxon>Promicromonosporaceae</taxon>
        <taxon>Promicromonospora</taxon>
    </lineage>
</organism>
<keyword evidence="1" id="KW-0812">Transmembrane</keyword>
<gene>
    <name evidence="3" type="ORF">FHX71_002587</name>
</gene>
<dbReference type="Proteomes" id="UP000540568">
    <property type="component" value="Unassembled WGS sequence"/>
</dbReference>
<evidence type="ECO:0000313" key="3">
    <source>
        <dbReference type="EMBL" id="MBA8808645.1"/>
    </source>
</evidence>
<evidence type="ECO:0000256" key="1">
    <source>
        <dbReference type="SAM" id="Phobius"/>
    </source>
</evidence>
<keyword evidence="1" id="KW-0472">Membrane</keyword>
<comment type="caution">
    <text evidence="3">The sequence shown here is derived from an EMBL/GenBank/DDBJ whole genome shotgun (WGS) entry which is preliminary data.</text>
</comment>
<dbReference type="InterPro" id="IPR029058">
    <property type="entry name" value="AB_hydrolase_fold"/>
</dbReference>
<dbReference type="AlphaFoldDB" id="A0A7W3J9C1"/>
<evidence type="ECO:0000313" key="4">
    <source>
        <dbReference type="Proteomes" id="UP000540568"/>
    </source>
</evidence>
<keyword evidence="1" id="KW-1133">Transmembrane helix</keyword>
<proteinExistence type="predicted"/>
<dbReference type="Gene3D" id="3.40.50.1820">
    <property type="entry name" value="alpha/beta hydrolase"/>
    <property type="match status" value="1"/>
</dbReference>
<keyword evidence="3" id="KW-0378">Hydrolase</keyword>
<keyword evidence="4" id="KW-1185">Reference proteome</keyword>
<dbReference type="GO" id="GO:0016787">
    <property type="term" value="F:hydrolase activity"/>
    <property type="evidence" value="ECO:0007669"/>
    <property type="project" value="UniProtKB-KW"/>
</dbReference>
<dbReference type="Pfam" id="PF12695">
    <property type="entry name" value="Abhydrolase_5"/>
    <property type="match status" value="1"/>
</dbReference>